<dbReference type="Pfam" id="PF01661">
    <property type="entry name" value="Macro"/>
    <property type="match status" value="1"/>
</dbReference>
<dbReference type="GeneID" id="55565494"/>
<protein>
    <submittedName>
        <fullName evidence="2">O-acetyl-ADP-ribose deacetylase</fullName>
        <ecNumber evidence="2">3.5.1.-</ecNumber>
    </submittedName>
</protein>
<feature type="domain" description="Macro" evidence="1">
    <location>
        <begin position="1"/>
        <end position="194"/>
    </location>
</feature>
<dbReference type="EC" id="3.5.1.-" evidence="2"/>
<dbReference type="SUPFAM" id="SSF52949">
    <property type="entry name" value="Macro domain-like"/>
    <property type="match status" value="1"/>
</dbReference>
<name>A0A2X2YEX6_9ACTO</name>
<evidence type="ECO:0000259" key="1">
    <source>
        <dbReference type="PROSITE" id="PS51154"/>
    </source>
</evidence>
<dbReference type="Proteomes" id="UP000250245">
    <property type="component" value="Unassembled WGS sequence"/>
</dbReference>
<gene>
    <name evidence="2" type="primary">ymdB</name>
    <name evidence="2" type="ORF">NCTC11820_01214</name>
</gene>
<evidence type="ECO:0000313" key="3">
    <source>
        <dbReference type="Proteomes" id="UP000250245"/>
    </source>
</evidence>
<dbReference type="InterPro" id="IPR002589">
    <property type="entry name" value="Macro_dom"/>
</dbReference>
<dbReference type="Gene3D" id="3.40.220.10">
    <property type="entry name" value="Leucine Aminopeptidase, subunit E, domain 1"/>
    <property type="match status" value="1"/>
</dbReference>
<proteinExistence type="predicted"/>
<evidence type="ECO:0000313" key="2">
    <source>
        <dbReference type="EMBL" id="SQB64858.1"/>
    </source>
</evidence>
<organism evidence="2 3">
    <name type="scientific">Mobiluncus curtisii</name>
    <dbReference type="NCBI Taxonomy" id="2051"/>
    <lineage>
        <taxon>Bacteria</taxon>
        <taxon>Bacillati</taxon>
        <taxon>Actinomycetota</taxon>
        <taxon>Actinomycetes</taxon>
        <taxon>Actinomycetales</taxon>
        <taxon>Actinomycetaceae</taxon>
        <taxon>Mobiluncus</taxon>
    </lineage>
</organism>
<sequence>MQIHAIGGDLTEMNVDAIVNAANSSLLGGGGVDGAIHRAAGPELLAACHKLRATRFPDGLPVGQAVATRGFNLAARWVIHTVGPNRHAGQTDPQLLHDAFANSLREAARVGAHDVAFPAISGGVYGWDMAQVARIGVAAVREYAAQTQTPHTASDAAAAQDQTPDAALPIDNVYFVLFSPEALELFQAEIARTEPEDDSWQPEDFELAPGDTKTHRNGMTLVDAYWIPDAEVASYRADRNAAAAAYTEAFRAEGYRVFREWAGSEDGEAITASDSAGNLRAMMHLDPQAVQEWQEFSAKYGANAHAELVKAIRAEHQYLKFAPSD</sequence>
<keyword evidence="2" id="KW-0378">Hydrolase</keyword>
<dbReference type="AlphaFoldDB" id="A0A2X2YEX6"/>
<reference evidence="2 3" key="1">
    <citation type="submission" date="2018-06" db="EMBL/GenBank/DDBJ databases">
        <authorList>
            <consortium name="Pathogen Informatics"/>
            <person name="Doyle S."/>
        </authorList>
    </citation>
    <scope>NUCLEOTIDE SEQUENCE [LARGE SCALE GENOMIC DNA]</scope>
    <source>
        <strain evidence="2 3">NCTC11820</strain>
    </source>
</reference>
<dbReference type="GO" id="GO:0016787">
    <property type="term" value="F:hydrolase activity"/>
    <property type="evidence" value="ECO:0007669"/>
    <property type="project" value="UniProtKB-KW"/>
</dbReference>
<dbReference type="SMART" id="SM00506">
    <property type="entry name" value="A1pp"/>
    <property type="match status" value="1"/>
</dbReference>
<dbReference type="InterPro" id="IPR043472">
    <property type="entry name" value="Macro_dom-like"/>
</dbReference>
<dbReference type="EMBL" id="UASJ01000001">
    <property type="protein sequence ID" value="SQB64858.1"/>
    <property type="molecule type" value="Genomic_DNA"/>
</dbReference>
<dbReference type="RefSeq" id="WP_013189346.1">
    <property type="nucleotide sequence ID" value="NZ_CP068112.1"/>
</dbReference>
<dbReference type="NCBIfam" id="NF001664">
    <property type="entry name" value="PRK00431.1-6"/>
    <property type="match status" value="1"/>
</dbReference>
<accession>A0A2X2YEX6</accession>
<dbReference type="PROSITE" id="PS51154">
    <property type="entry name" value="MACRO"/>
    <property type="match status" value="1"/>
</dbReference>
<dbReference type="PANTHER" id="PTHR11106:SF27">
    <property type="entry name" value="MACRO DOMAIN-CONTAINING PROTEIN"/>
    <property type="match status" value="1"/>
</dbReference>
<dbReference type="PANTHER" id="PTHR11106">
    <property type="entry name" value="GANGLIOSIDE INDUCED DIFFERENTIATION ASSOCIATED PROTEIN 2-RELATED"/>
    <property type="match status" value="1"/>
</dbReference>